<evidence type="ECO:0000313" key="1">
    <source>
        <dbReference type="EMBL" id="KIX05635.1"/>
    </source>
</evidence>
<accession>A0A0D2J940</accession>
<evidence type="ECO:0000313" key="2">
    <source>
        <dbReference type="Proteomes" id="UP000053617"/>
    </source>
</evidence>
<organism evidence="1 2">
    <name type="scientific">Rhinocladiella mackenziei CBS 650.93</name>
    <dbReference type="NCBI Taxonomy" id="1442369"/>
    <lineage>
        <taxon>Eukaryota</taxon>
        <taxon>Fungi</taxon>
        <taxon>Dikarya</taxon>
        <taxon>Ascomycota</taxon>
        <taxon>Pezizomycotina</taxon>
        <taxon>Eurotiomycetes</taxon>
        <taxon>Chaetothyriomycetidae</taxon>
        <taxon>Chaetothyriales</taxon>
        <taxon>Herpotrichiellaceae</taxon>
        <taxon>Rhinocladiella</taxon>
    </lineage>
</organism>
<evidence type="ECO:0008006" key="3">
    <source>
        <dbReference type="Google" id="ProtNLM"/>
    </source>
</evidence>
<dbReference type="VEuPathDB" id="FungiDB:Z518_03607"/>
<name>A0A0D2J940_9EURO</name>
<proteinExistence type="predicted"/>
<dbReference type="OrthoDB" id="3758478at2759"/>
<dbReference type="Proteomes" id="UP000053617">
    <property type="component" value="Unassembled WGS sequence"/>
</dbReference>
<reference evidence="1 2" key="1">
    <citation type="submission" date="2015-01" db="EMBL/GenBank/DDBJ databases">
        <title>The Genome Sequence of Rhinocladiella mackenzie CBS 650.93.</title>
        <authorList>
            <consortium name="The Broad Institute Genomics Platform"/>
            <person name="Cuomo C."/>
            <person name="de Hoog S."/>
            <person name="Gorbushina A."/>
            <person name="Stielow B."/>
            <person name="Teixiera M."/>
            <person name="Abouelleil A."/>
            <person name="Chapman S.B."/>
            <person name="Priest M."/>
            <person name="Young S.K."/>
            <person name="Wortman J."/>
            <person name="Nusbaum C."/>
            <person name="Birren B."/>
        </authorList>
    </citation>
    <scope>NUCLEOTIDE SEQUENCE [LARGE SCALE GENOMIC DNA]</scope>
    <source>
        <strain evidence="1 2">CBS 650.93</strain>
    </source>
</reference>
<dbReference type="HOGENOM" id="CLU_108113_4_0_1"/>
<sequence>MSKTEKSKRWHTAQRFLKSYDPFTTENIMSIRSPDCTFFYFPPTPGHKPWTNKMVYDFYKPLEKGMDRMDIEVYRMIEDPEQNTMDVWITMRVHWKKELRIEPYEGTYVWGLEFSPDQEQVSKFLEHVDRSVTPIIWQKYCEGQKLLGGPPPTLPSFD</sequence>
<dbReference type="EMBL" id="KN847477">
    <property type="protein sequence ID" value="KIX05635.1"/>
    <property type="molecule type" value="Genomic_DNA"/>
</dbReference>
<keyword evidence="2" id="KW-1185">Reference proteome</keyword>
<dbReference type="AlphaFoldDB" id="A0A0D2J940"/>
<gene>
    <name evidence="1" type="ORF">Z518_03607</name>
</gene>
<dbReference type="RefSeq" id="XP_013272771.1">
    <property type="nucleotide sequence ID" value="XM_013417317.1"/>
</dbReference>
<protein>
    <recommendedName>
        <fullName evidence="3">SnoaL-like domain-containing protein</fullName>
    </recommendedName>
</protein>
<dbReference type="GeneID" id="25291678"/>